<evidence type="ECO:0000313" key="3">
    <source>
        <dbReference type="EMBL" id="AAK81568.1"/>
    </source>
</evidence>
<dbReference type="GeneID" id="45000144"/>
<dbReference type="Gene3D" id="1.10.260.40">
    <property type="entry name" value="lambda repressor-like DNA-binding domains"/>
    <property type="match status" value="1"/>
</dbReference>
<name>Q97D35_CLOAB</name>
<dbReference type="AlphaFoldDB" id="Q97D35"/>
<dbReference type="OrthoDB" id="9801008at2"/>
<keyword evidence="1 3" id="KW-0238">DNA-binding</keyword>
<dbReference type="Pfam" id="PF12844">
    <property type="entry name" value="HTH_19"/>
    <property type="match status" value="1"/>
</dbReference>
<dbReference type="PIR" id="E97347">
    <property type="entry name" value="E97347"/>
</dbReference>
<dbReference type="Proteomes" id="UP000000814">
    <property type="component" value="Chromosome"/>
</dbReference>
<dbReference type="SMART" id="SM00530">
    <property type="entry name" value="HTH_XRE"/>
    <property type="match status" value="1"/>
</dbReference>
<evidence type="ECO:0000313" key="4">
    <source>
        <dbReference type="Proteomes" id="UP000000814"/>
    </source>
</evidence>
<dbReference type="EMBL" id="AE001437">
    <property type="protein sequence ID" value="AAK81568.1"/>
    <property type="molecule type" value="Genomic_DNA"/>
</dbReference>
<gene>
    <name evidence="3" type="ordered locus">CA_C3646</name>
</gene>
<dbReference type="PANTHER" id="PTHR46558:SF4">
    <property type="entry name" value="DNA-BIDING PHAGE PROTEIN"/>
    <property type="match status" value="1"/>
</dbReference>
<feature type="domain" description="HTH cro/C1-type" evidence="2">
    <location>
        <begin position="8"/>
        <end position="62"/>
    </location>
</feature>
<dbReference type="PANTHER" id="PTHR46558">
    <property type="entry name" value="TRACRIPTIONAL REGULATORY PROTEIN-RELATED-RELATED"/>
    <property type="match status" value="1"/>
</dbReference>
<dbReference type="eggNOG" id="COG1396">
    <property type="taxonomic scope" value="Bacteria"/>
</dbReference>
<dbReference type="PATRIC" id="fig|272562.8.peg.3835"/>
<dbReference type="PROSITE" id="PS50943">
    <property type="entry name" value="HTH_CROC1"/>
    <property type="match status" value="2"/>
</dbReference>
<dbReference type="RefSeq" id="WP_010966908.1">
    <property type="nucleotide sequence ID" value="NC_003030.1"/>
</dbReference>
<dbReference type="SUPFAM" id="SSF47413">
    <property type="entry name" value="lambda repressor-like DNA-binding domains"/>
    <property type="match status" value="2"/>
</dbReference>
<protein>
    <submittedName>
        <fullName evidence="3">Predicted transcriptional regulator, containing DNA-binding domain of xre family</fullName>
    </submittedName>
</protein>
<evidence type="ECO:0000256" key="1">
    <source>
        <dbReference type="ARBA" id="ARBA00023125"/>
    </source>
</evidence>
<dbReference type="InterPro" id="IPR001387">
    <property type="entry name" value="Cro/C1-type_HTH"/>
</dbReference>
<keyword evidence="4" id="KW-1185">Reference proteome</keyword>
<evidence type="ECO:0000259" key="2">
    <source>
        <dbReference type="PROSITE" id="PS50943"/>
    </source>
</evidence>
<dbReference type="GO" id="GO:0003677">
    <property type="term" value="F:DNA binding"/>
    <property type="evidence" value="ECO:0007669"/>
    <property type="project" value="UniProtKB-KW"/>
</dbReference>
<reference evidence="3 4" key="1">
    <citation type="journal article" date="2001" name="J. Bacteriol.">
        <title>Genome sequence and comparative analysis of the solvent-producing bacterium Clostridium acetobutylicum.</title>
        <authorList>
            <person name="Nolling J."/>
            <person name="Breton G."/>
            <person name="Omelchenko M.V."/>
            <person name="Makarova K.S."/>
            <person name="Zeng Q."/>
            <person name="Gibson R."/>
            <person name="Lee H.M."/>
            <person name="Dubois J."/>
            <person name="Qiu D."/>
            <person name="Hitti J."/>
            <person name="Wolf Y.I."/>
            <person name="Tatusov R.L."/>
            <person name="Sabathe F."/>
            <person name="Doucette-Stamm L."/>
            <person name="Soucaille P."/>
            <person name="Daly M.J."/>
            <person name="Bennett G.N."/>
            <person name="Koonin E.V."/>
            <person name="Smith D.R."/>
        </authorList>
    </citation>
    <scope>NUCLEOTIDE SEQUENCE [LARGE SCALE GENOMIC DNA]</scope>
    <source>
        <strain evidence="4">ATCC 824 / DSM 792 / JCM 1419 / LMG 5710 / VKM B-1787</strain>
    </source>
</reference>
<proteinExistence type="predicted"/>
<feature type="domain" description="HTH cro/C1-type" evidence="2">
    <location>
        <begin position="131"/>
        <end position="152"/>
    </location>
</feature>
<dbReference type="CDD" id="cd00093">
    <property type="entry name" value="HTH_XRE"/>
    <property type="match status" value="1"/>
</dbReference>
<sequence>MNTIGERLKYLRKLNNLTQKQVAEKTGVQRGNISHYEKNDFLPSRVALISFANFFKTNYDWIVYGKGAIPKSIDEVMYAKSNSIAECNNGAAVDFSKRLIFTMKYFHETIDGLCLKLNISKDIFHEILIKKNVSAFDLFKICNYFNVSMDWMFNGNITYLKSDAKLQQAYLMNSKGNKPLSYDNHGMVQCTCEEKKLLIFFENLNTKDKSLVIDILNSVNNQASMDIQKLIK</sequence>
<organism evidence="3 4">
    <name type="scientific">Clostridium acetobutylicum (strain ATCC 824 / DSM 792 / JCM 1419 / IAM 19013 / LMG 5710 / NBRC 13948 / NRRL B-527 / VKM B-1787 / 2291 / W)</name>
    <dbReference type="NCBI Taxonomy" id="272562"/>
    <lineage>
        <taxon>Bacteria</taxon>
        <taxon>Bacillati</taxon>
        <taxon>Bacillota</taxon>
        <taxon>Clostridia</taxon>
        <taxon>Eubacteriales</taxon>
        <taxon>Clostridiaceae</taxon>
        <taxon>Clostridium</taxon>
    </lineage>
</organism>
<dbReference type="STRING" id="272562.CA_C3646"/>
<dbReference type="KEGG" id="cac:CA_C3646"/>
<dbReference type="InterPro" id="IPR010982">
    <property type="entry name" value="Lambda_DNA-bd_dom_sf"/>
</dbReference>
<dbReference type="HOGENOM" id="CLU_1193115_0_0_9"/>
<accession>Q97D35</accession>